<feature type="signal peptide" evidence="2">
    <location>
        <begin position="1"/>
        <end position="22"/>
    </location>
</feature>
<dbReference type="Pfam" id="PF01832">
    <property type="entry name" value="Glucosaminidase"/>
    <property type="match status" value="1"/>
</dbReference>
<feature type="compositionally biased region" description="Basic and acidic residues" evidence="1">
    <location>
        <begin position="31"/>
        <end position="47"/>
    </location>
</feature>
<comment type="caution">
    <text evidence="4">The sequence shown here is derived from an EMBL/GenBank/DDBJ whole genome shotgun (WGS) entry which is preliminary data.</text>
</comment>
<accession>A0ABW3ND17</accession>
<dbReference type="Gene3D" id="2.30.30.40">
    <property type="entry name" value="SH3 Domains"/>
    <property type="match status" value="1"/>
</dbReference>
<feature type="region of interest" description="Disordered" evidence="1">
    <location>
        <begin position="141"/>
        <end position="344"/>
    </location>
</feature>
<dbReference type="SUPFAM" id="SSF47090">
    <property type="entry name" value="PGBD-like"/>
    <property type="match status" value="11"/>
</dbReference>
<dbReference type="PANTHER" id="PTHR41533:SF1">
    <property type="entry name" value="L,D-TRANSPEPTIDASE YCBB-RELATED"/>
    <property type="match status" value="1"/>
</dbReference>
<feature type="chain" id="PRO_5046597207" evidence="2">
    <location>
        <begin position="23"/>
        <end position="1360"/>
    </location>
</feature>
<reference evidence="5" key="1">
    <citation type="journal article" date="2019" name="Int. J. Syst. Evol. Microbiol.">
        <title>The Global Catalogue of Microorganisms (GCM) 10K type strain sequencing project: providing services to taxonomists for standard genome sequencing and annotation.</title>
        <authorList>
            <consortium name="The Broad Institute Genomics Platform"/>
            <consortium name="The Broad Institute Genome Sequencing Center for Infectious Disease"/>
            <person name="Wu L."/>
            <person name="Ma J."/>
        </authorList>
    </citation>
    <scope>NUCLEOTIDE SEQUENCE [LARGE SCALE GENOMIC DNA]</scope>
    <source>
        <strain evidence="5">CCUG 56608</strain>
    </source>
</reference>
<evidence type="ECO:0000259" key="3">
    <source>
        <dbReference type="PROSITE" id="PS51781"/>
    </source>
</evidence>
<dbReference type="Gene3D" id="1.10.101.10">
    <property type="entry name" value="PGBD-like superfamily/PGBD"/>
    <property type="match status" value="11"/>
</dbReference>
<dbReference type="InterPro" id="IPR052905">
    <property type="entry name" value="LD-transpeptidase_YkuD-like"/>
</dbReference>
<feature type="region of interest" description="Disordered" evidence="1">
    <location>
        <begin position="25"/>
        <end position="74"/>
    </location>
</feature>
<gene>
    <name evidence="4" type="ORF">ACFQ19_00190</name>
</gene>
<dbReference type="InterPro" id="IPR036366">
    <property type="entry name" value="PGBDSf"/>
</dbReference>
<dbReference type="PANTHER" id="PTHR41533">
    <property type="entry name" value="L,D-TRANSPEPTIDASE HI_1667-RELATED"/>
    <property type="match status" value="1"/>
</dbReference>
<feature type="compositionally biased region" description="Acidic residues" evidence="1">
    <location>
        <begin position="151"/>
        <end position="246"/>
    </location>
</feature>
<dbReference type="SMART" id="SM00287">
    <property type="entry name" value="SH3b"/>
    <property type="match status" value="1"/>
</dbReference>
<keyword evidence="2" id="KW-0732">Signal</keyword>
<dbReference type="InterPro" id="IPR002901">
    <property type="entry name" value="MGlyc_endo_b_GlcNAc-like_dom"/>
</dbReference>
<keyword evidence="5" id="KW-1185">Reference proteome</keyword>
<dbReference type="InterPro" id="IPR036365">
    <property type="entry name" value="PGBD-like_sf"/>
</dbReference>
<dbReference type="InterPro" id="IPR003646">
    <property type="entry name" value="SH3-like_bac-type"/>
</dbReference>
<dbReference type="Pfam" id="PF01471">
    <property type="entry name" value="PG_binding_1"/>
    <property type="match status" value="11"/>
</dbReference>
<dbReference type="PROSITE" id="PS51781">
    <property type="entry name" value="SH3B"/>
    <property type="match status" value="1"/>
</dbReference>
<feature type="domain" description="SH3b" evidence="3">
    <location>
        <begin position="1093"/>
        <end position="1159"/>
    </location>
</feature>
<dbReference type="SMART" id="SM00047">
    <property type="entry name" value="LYZ2"/>
    <property type="match status" value="1"/>
</dbReference>
<evidence type="ECO:0000313" key="5">
    <source>
        <dbReference type="Proteomes" id="UP001597041"/>
    </source>
</evidence>
<dbReference type="Proteomes" id="UP001597041">
    <property type="component" value="Unassembled WGS sequence"/>
</dbReference>
<dbReference type="InterPro" id="IPR002477">
    <property type="entry name" value="Peptidoglycan-bd-like"/>
</dbReference>
<dbReference type="EMBL" id="JBHTKK010000001">
    <property type="protein sequence ID" value="MFD1064430.1"/>
    <property type="molecule type" value="Genomic_DNA"/>
</dbReference>
<evidence type="ECO:0000256" key="1">
    <source>
        <dbReference type="SAM" id="MobiDB-lite"/>
    </source>
</evidence>
<protein>
    <submittedName>
        <fullName evidence="4">Peptidoglycan-binding protein</fullName>
    </submittedName>
</protein>
<name>A0ABW3ND17_9BACI</name>
<organism evidence="4 5">
    <name type="scientific">Oceanobacillus locisalsi</name>
    <dbReference type="NCBI Taxonomy" id="546107"/>
    <lineage>
        <taxon>Bacteria</taxon>
        <taxon>Bacillati</taxon>
        <taxon>Bacillota</taxon>
        <taxon>Bacilli</taxon>
        <taxon>Bacillales</taxon>
        <taxon>Bacillaceae</taxon>
        <taxon>Oceanobacillus</taxon>
    </lineage>
</organism>
<dbReference type="RefSeq" id="WP_379589830.1">
    <property type="nucleotide sequence ID" value="NZ_JBHTKK010000001.1"/>
</dbReference>
<feature type="compositionally biased region" description="Basic and acidic residues" evidence="1">
    <location>
        <begin position="141"/>
        <end position="150"/>
    </location>
</feature>
<evidence type="ECO:0000256" key="2">
    <source>
        <dbReference type="SAM" id="SignalP"/>
    </source>
</evidence>
<sequence length="1360" mass="152590">MRKKWFPFFLIILLVASPFTSVSEVYGMSDPSKEDEEKNDQEDRNKESDDEQDSSTGEDVSDEIKLEIGEDSEEVQELKEDLTELGFAALEKPTTYFGLHTEEAVKAFQTFYELEDTGIADEDTLLTIEYILSDDSFDREEHLEFSKPEEFVTEEEEVEELPEAEEIEEGTESAEVEESTEEEIEEGTESAEVEESTEEETEEGAESEEVEESTEEETEEGAESEEVEESTEEETEEGAETEETEESTGKGTEEGAETEETEESTGEGTEEGAETEESTGEGTEEGAETEEADESAGEGTGEGAETEEADESAGEGTEEGAETEESTEKGTGEGTESEQNQQDSIQNFSRATVFSVNGTYEKGDRHSDISDYKKKFNATGFRGITVTNYYGDYFEGQVKKFQEYYGLSVNGKIDQATKDQLDSVYNSPFKKGERHDDTPDIKRKLNNLGYSGISVTKLFGSYTEQKVKDFQRDQGLQVSGIVDEVTLAELNKLAPKDTYEKGDRHSDISDFKKKFNATGFRGITVTNYYGDYFEGQVKKFQKYYGLSVNGKIDQATKNQLDSVYNSSFQRGERHDDIPDIKEKLNSLGYSGISVTRLFGEYTEQKVKDFQRDQGLQVSGIVDEVTLAELNKLAPKDTYEKGDRHSEISDFKEKFNAIGFRGITVTNYYGDYFEGQVKKFQEYYGLSVNGKIDQATKDQLDGVYNSPFQRGERHDDTLDIKRKLNNLGYSGISVTKLFGEYTEQKVKNFQRDQGLQVSGIVDEVTLAELNKLAPKDTYEKGDRHSEISDFKEKFNAIGFRGITVTNYYGDYFEGQVKKFQEYYGLSVNGKIDQATKDQLDSVYNSPFQKGERHDDTPDIKRKLNNLGYSGISVTKFFGSYTEQKVKDFQRDQGLQVSGIVDEVTLAELNKLAPKDTYEKGDRHSDISDFKEKLNAIGFGGITVTNYYGSYFEGQVKKFQNYFDLSANGKIDKATKEKLDSVYNCPFQKGKRHSDLISIKENLNTLGYGGITVTTYFGTYMESQVKQFQRDNNLRVNGIVDEKTLAALDEAISNRWVVNHESYNVTLNQALNTQMNQLQQTDKYRNDAAYVHKNYVNGSNTTTANVNVRSSASNSSHIYGQLSQGTRVTILGSSGNWYRISYESWRNPTRSDVRSYLNPENNDIFQHLDLTSSVGVTPSSLNNDILNGKGILGGKGQAFITAGSRHDVNEIYLISHALLETGNGSSALATGIEVGLNSSGNPVVATSSNRSSLRNIRTTYNIYGIGAVDSNPRNGGAVRAYEEGWFSPEQAIIGGAEFIGNSYIHNSYDQNTLYKMRWNPANPGYPQYATDIGWAVKQVPSIKRLYDMLDNPVFNFNITQYR</sequence>
<proteinExistence type="predicted"/>
<dbReference type="Pfam" id="PF08239">
    <property type="entry name" value="SH3_3"/>
    <property type="match status" value="1"/>
</dbReference>
<feature type="compositionally biased region" description="Acidic residues" evidence="1">
    <location>
        <begin position="304"/>
        <end position="325"/>
    </location>
</feature>
<feature type="compositionally biased region" description="Acidic residues" evidence="1">
    <location>
        <begin position="254"/>
        <end position="296"/>
    </location>
</feature>
<evidence type="ECO:0000313" key="4">
    <source>
        <dbReference type="EMBL" id="MFD1064430.1"/>
    </source>
</evidence>